<evidence type="ECO:0000256" key="3">
    <source>
        <dbReference type="ARBA" id="ARBA00022603"/>
    </source>
</evidence>
<evidence type="ECO:0000256" key="1">
    <source>
        <dbReference type="ARBA" id="ARBA00000142"/>
    </source>
</evidence>
<keyword evidence="6 7" id="KW-0819">tRNA processing</keyword>
<dbReference type="CDD" id="cd02440">
    <property type="entry name" value="AdoMet_MTases"/>
    <property type="match status" value="1"/>
</dbReference>
<evidence type="ECO:0000256" key="7">
    <source>
        <dbReference type="HAMAP-Rule" id="MF_01057"/>
    </source>
</evidence>
<dbReference type="RefSeq" id="WP_188401542.1">
    <property type="nucleotide sequence ID" value="NZ_BMCE01000001.1"/>
</dbReference>
<evidence type="ECO:0000256" key="6">
    <source>
        <dbReference type="ARBA" id="ARBA00022694"/>
    </source>
</evidence>
<keyword evidence="5 7" id="KW-0949">S-adenosyl-L-methionine</keyword>
<dbReference type="NCBIfam" id="NF001080">
    <property type="entry name" value="PRK00121.2-2"/>
    <property type="match status" value="1"/>
</dbReference>
<dbReference type="InterPro" id="IPR003358">
    <property type="entry name" value="tRNA_(Gua-N-7)_MeTrfase_Trmb"/>
</dbReference>
<keyword evidence="4 7" id="KW-0808">Transferase</keyword>
<dbReference type="InterPro" id="IPR055361">
    <property type="entry name" value="tRNA_methyltr_TrmB_bact"/>
</dbReference>
<feature type="binding site" evidence="7">
    <location>
        <begin position="192"/>
        <end position="195"/>
    </location>
    <ligand>
        <name>substrate</name>
    </ligand>
</feature>
<dbReference type="EC" id="2.1.1.33" evidence="7"/>
<dbReference type="NCBIfam" id="TIGR00091">
    <property type="entry name" value="tRNA (guanosine(46)-N7)-methyltransferase TrmB"/>
    <property type="match status" value="1"/>
</dbReference>
<dbReference type="InterPro" id="IPR029063">
    <property type="entry name" value="SAM-dependent_MTases_sf"/>
</dbReference>
<evidence type="ECO:0000256" key="2">
    <source>
        <dbReference type="ARBA" id="ARBA00003015"/>
    </source>
</evidence>
<feature type="binding site" evidence="7">
    <location>
        <position position="96"/>
    </location>
    <ligand>
        <name>S-adenosyl-L-methionine</name>
        <dbReference type="ChEBI" id="CHEBI:59789"/>
    </ligand>
</feature>
<dbReference type="PANTHER" id="PTHR23417:SF14">
    <property type="entry name" value="PENTACOTRIPEPTIDE-REPEAT REGION OF PRORP DOMAIN-CONTAINING PROTEIN"/>
    <property type="match status" value="1"/>
</dbReference>
<comment type="function">
    <text evidence="2 7">Catalyzes the formation of N(7)-methylguanine at position 46 (m7G46) in tRNA.</text>
</comment>
<evidence type="ECO:0000313" key="9">
    <source>
        <dbReference type="Proteomes" id="UP001319060"/>
    </source>
</evidence>
<feature type="binding site" evidence="7">
    <location>
        <position position="122"/>
    </location>
    <ligand>
        <name>substrate</name>
    </ligand>
</feature>
<proteinExistence type="inferred from homology"/>
<keyword evidence="3 7" id="KW-0489">Methyltransferase</keyword>
<reference evidence="8 9" key="1">
    <citation type="submission" date="2021-01" db="EMBL/GenBank/DDBJ databases">
        <title>Genome Sequencing of Type Strains.</title>
        <authorList>
            <person name="Lemaire J.F."/>
            <person name="Inderbitzin P."/>
            <person name="Collins S.B."/>
            <person name="Wespe N."/>
            <person name="Knight-Connoni V."/>
        </authorList>
    </citation>
    <scope>NUCLEOTIDE SEQUENCE [LARGE SCALE GENOMIC DNA]</scope>
    <source>
        <strain evidence="8 9">DSM 14730</strain>
    </source>
</reference>
<feature type="binding site" evidence="7">
    <location>
        <position position="118"/>
    </location>
    <ligand>
        <name>S-adenosyl-L-methionine</name>
        <dbReference type="ChEBI" id="CHEBI:59789"/>
    </ligand>
</feature>
<protein>
    <recommendedName>
        <fullName evidence="7">tRNA (guanine-N(7)-)-methyltransferase</fullName>
        <ecNumber evidence="7">2.1.1.33</ecNumber>
    </recommendedName>
    <alternativeName>
        <fullName evidence="7">tRNA (guanine(46)-N(7))-methyltransferase</fullName>
    </alternativeName>
    <alternativeName>
        <fullName evidence="7">tRNA(m7G46)-methyltransferase</fullName>
    </alternativeName>
</protein>
<comment type="catalytic activity">
    <reaction evidence="1 7">
        <text>guanosine(46) in tRNA + S-adenosyl-L-methionine = N(7)-methylguanosine(46) in tRNA + S-adenosyl-L-homocysteine</text>
        <dbReference type="Rhea" id="RHEA:42708"/>
        <dbReference type="Rhea" id="RHEA-COMP:10188"/>
        <dbReference type="Rhea" id="RHEA-COMP:10189"/>
        <dbReference type="ChEBI" id="CHEBI:57856"/>
        <dbReference type="ChEBI" id="CHEBI:59789"/>
        <dbReference type="ChEBI" id="CHEBI:74269"/>
        <dbReference type="ChEBI" id="CHEBI:74480"/>
        <dbReference type="EC" id="2.1.1.33"/>
    </reaction>
</comment>
<comment type="caution">
    <text evidence="7">Lacks conserved residue(s) required for the propagation of feature annotation.</text>
</comment>
<evidence type="ECO:0000313" key="8">
    <source>
        <dbReference type="EMBL" id="MBN3547288.1"/>
    </source>
</evidence>
<dbReference type="GO" id="GO:0008176">
    <property type="term" value="F:tRNA (guanine(46)-N7)-methyltransferase activity"/>
    <property type="evidence" value="ECO:0007669"/>
    <property type="project" value="UniProtKB-EC"/>
</dbReference>
<gene>
    <name evidence="7 8" type="primary">trmB</name>
    <name evidence="8" type="ORF">JYA64_18415</name>
</gene>
<dbReference type="SUPFAM" id="SSF53335">
    <property type="entry name" value="S-adenosyl-L-methionine-dependent methyltransferases"/>
    <property type="match status" value="1"/>
</dbReference>
<dbReference type="HAMAP" id="MF_01057">
    <property type="entry name" value="tRNA_methyltr_TrmB"/>
    <property type="match status" value="1"/>
</dbReference>
<feature type="binding site" evidence="7">
    <location>
        <position position="69"/>
    </location>
    <ligand>
        <name>S-adenosyl-L-methionine</name>
        <dbReference type="ChEBI" id="CHEBI:59789"/>
    </ligand>
</feature>
<sequence length="214" mass="25338">MRQRFKPWAKEKLMENPKIVSIEPQTQKGQWHSFFGNDNPIHIEVGTGKGQFINGMGEQNPNINYLGMELYDSIIVTALDRILEDNKPNVKLVRADATHLLDYFETGEIERIYLNFSDPWPKKKHAKRRLTHESFLKRYETILKKPGEIHFKTDNQGLFEYSLHSMSKYGMFFKDVSLDLHKSDMDDDNVMTEYEEKFSEKGFRIYRMEAQFRS</sequence>
<dbReference type="Gene3D" id="3.40.50.150">
    <property type="entry name" value="Vaccinia Virus protein VP39"/>
    <property type="match status" value="1"/>
</dbReference>
<dbReference type="EMBL" id="JAFHKS010000044">
    <property type="protein sequence ID" value="MBN3547288.1"/>
    <property type="molecule type" value="Genomic_DNA"/>
</dbReference>
<evidence type="ECO:0000256" key="4">
    <source>
        <dbReference type="ARBA" id="ARBA00022679"/>
    </source>
</evidence>
<organism evidence="8 9">
    <name type="scientific">Fictibacillus barbaricus</name>
    <dbReference type="NCBI Taxonomy" id="182136"/>
    <lineage>
        <taxon>Bacteria</taxon>
        <taxon>Bacillati</taxon>
        <taxon>Bacillota</taxon>
        <taxon>Bacilli</taxon>
        <taxon>Bacillales</taxon>
        <taxon>Fictibacillaceae</taxon>
        <taxon>Fictibacillus</taxon>
    </lineage>
</organism>
<accession>A0ABS2ZIW7</accession>
<evidence type="ECO:0000256" key="5">
    <source>
        <dbReference type="ARBA" id="ARBA00022691"/>
    </source>
</evidence>
<dbReference type="PANTHER" id="PTHR23417">
    <property type="entry name" value="3-DEOXY-D-MANNO-OCTULOSONIC-ACID TRANSFERASE/TRNA GUANINE-N 7 - -METHYLTRANSFERASE"/>
    <property type="match status" value="1"/>
</dbReference>
<feature type="binding site" evidence="7">
    <location>
        <position position="154"/>
    </location>
    <ligand>
        <name>substrate</name>
    </ligand>
</feature>
<comment type="similarity">
    <text evidence="7">Belongs to the class I-like SAM-binding methyltransferase superfamily. TrmB family.</text>
</comment>
<dbReference type="Proteomes" id="UP001319060">
    <property type="component" value="Unassembled WGS sequence"/>
</dbReference>
<feature type="binding site" evidence="7">
    <location>
        <position position="44"/>
    </location>
    <ligand>
        <name>S-adenosyl-L-methionine</name>
        <dbReference type="ChEBI" id="CHEBI:59789"/>
    </ligand>
</feature>
<comment type="caution">
    <text evidence="8">The sequence shown here is derived from an EMBL/GenBank/DDBJ whole genome shotgun (WGS) entry which is preliminary data.</text>
</comment>
<keyword evidence="9" id="KW-1185">Reference proteome</keyword>
<dbReference type="Pfam" id="PF02390">
    <property type="entry name" value="Methyltransf_4"/>
    <property type="match status" value="1"/>
</dbReference>
<comment type="pathway">
    <text evidence="7">tRNA modification; N(7)-methylguanine-tRNA biosynthesis.</text>
</comment>
<dbReference type="PROSITE" id="PS51625">
    <property type="entry name" value="SAM_MT_TRMB"/>
    <property type="match status" value="1"/>
</dbReference>
<name>A0ABS2ZIW7_9BACL</name>